<sequence length="140" mass="16499">MYLQLLFLLQIPLIFCLTPQEEAQPFLTSLAKHLKLQDFTIFHKDYYRTNKDGTKFTRDQVIAGHKMLHNHNPKIHADIYESFKNAGNWKTYWATHIAEKTPEGHLKIKQFKNNKLESYTLGISDAKTEGKYQLLREVYV</sequence>
<evidence type="ECO:0000256" key="1">
    <source>
        <dbReference type="SAM" id="SignalP"/>
    </source>
</evidence>
<dbReference type="EMBL" id="CANHGI010000002">
    <property type="protein sequence ID" value="CAI5443385.1"/>
    <property type="molecule type" value="Genomic_DNA"/>
</dbReference>
<keyword evidence="1" id="KW-0732">Signal</keyword>
<reference evidence="2" key="1">
    <citation type="submission" date="2022-11" db="EMBL/GenBank/DDBJ databases">
        <authorList>
            <person name="Kikuchi T."/>
        </authorList>
    </citation>
    <scope>NUCLEOTIDE SEQUENCE</scope>
    <source>
        <strain evidence="2">PS1010</strain>
    </source>
</reference>
<feature type="signal peptide" evidence="1">
    <location>
        <begin position="1"/>
        <end position="23"/>
    </location>
</feature>
<keyword evidence="3" id="KW-1185">Reference proteome</keyword>
<protein>
    <submittedName>
        <fullName evidence="2">Uncharacterized protein</fullName>
    </submittedName>
</protein>
<accession>A0A9P1IEX7</accession>
<comment type="caution">
    <text evidence="2">The sequence shown here is derived from an EMBL/GenBank/DDBJ whole genome shotgun (WGS) entry which is preliminary data.</text>
</comment>
<evidence type="ECO:0000313" key="3">
    <source>
        <dbReference type="Proteomes" id="UP001152747"/>
    </source>
</evidence>
<name>A0A9P1IEX7_9PELO</name>
<gene>
    <name evidence="2" type="ORF">CAMP_LOCUS6022</name>
</gene>
<proteinExistence type="predicted"/>
<dbReference type="Proteomes" id="UP001152747">
    <property type="component" value="Unassembled WGS sequence"/>
</dbReference>
<organism evidence="2 3">
    <name type="scientific">Caenorhabditis angaria</name>
    <dbReference type="NCBI Taxonomy" id="860376"/>
    <lineage>
        <taxon>Eukaryota</taxon>
        <taxon>Metazoa</taxon>
        <taxon>Ecdysozoa</taxon>
        <taxon>Nematoda</taxon>
        <taxon>Chromadorea</taxon>
        <taxon>Rhabditida</taxon>
        <taxon>Rhabditina</taxon>
        <taxon>Rhabditomorpha</taxon>
        <taxon>Rhabditoidea</taxon>
        <taxon>Rhabditidae</taxon>
        <taxon>Peloderinae</taxon>
        <taxon>Caenorhabditis</taxon>
    </lineage>
</organism>
<dbReference type="AlphaFoldDB" id="A0A9P1IEX7"/>
<evidence type="ECO:0000313" key="2">
    <source>
        <dbReference type="EMBL" id="CAI5443385.1"/>
    </source>
</evidence>
<feature type="chain" id="PRO_5040423921" evidence="1">
    <location>
        <begin position="24"/>
        <end position="140"/>
    </location>
</feature>